<protein>
    <submittedName>
        <fullName evidence="1">Uncharacterized protein</fullName>
    </submittedName>
</protein>
<keyword evidence="2" id="KW-1185">Reference proteome</keyword>
<dbReference type="Proteomes" id="UP001107558">
    <property type="component" value="Chromosome 1"/>
</dbReference>
<reference evidence="1" key="1">
    <citation type="submission" date="2021-03" db="EMBL/GenBank/DDBJ databases">
        <title>Chromosome level genome of the anhydrobiotic midge Polypedilum vanderplanki.</title>
        <authorList>
            <person name="Yoshida Y."/>
            <person name="Kikawada T."/>
            <person name="Gusev O."/>
        </authorList>
    </citation>
    <scope>NUCLEOTIDE SEQUENCE</scope>
    <source>
        <strain evidence="1">NIAS01</strain>
        <tissue evidence="1">Whole body or cell culture</tissue>
    </source>
</reference>
<dbReference type="EMBL" id="JADBJN010000001">
    <property type="protein sequence ID" value="KAG5679867.1"/>
    <property type="molecule type" value="Genomic_DNA"/>
</dbReference>
<gene>
    <name evidence="1" type="ORF">PVAND_009404</name>
</gene>
<dbReference type="AlphaFoldDB" id="A0A9J6CDL7"/>
<organism evidence="1 2">
    <name type="scientific">Polypedilum vanderplanki</name>
    <name type="common">Sleeping chironomid midge</name>
    <dbReference type="NCBI Taxonomy" id="319348"/>
    <lineage>
        <taxon>Eukaryota</taxon>
        <taxon>Metazoa</taxon>
        <taxon>Ecdysozoa</taxon>
        <taxon>Arthropoda</taxon>
        <taxon>Hexapoda</taxon>
        <taxon>Insecta</taxon>
        <taxon>Pterygota</taxon>
        <taxon>Neoptera</taxon>
        <taxon>Endopterygota</taxon>
        <taxon>Diptera</taxon>
        <taxon>Nematocera</taxon>
        <taxon>Chironomoidea</taxon>
        <taxon>Chironomidae</taxon>
        <taxon>Chironominae</taxon>
        <taxon>Polypedilum</taxon>
        <taxon>Polypedilum</taxon>
    </lineage>
</organism>
<evidence type="ECO:0000313" key="1">
    <source>
        <dbReference type="EMBL" id="KAG5679867.1"/>
    </source>
</evidence>
<comment type="caution">
    <text evidence="1">The sequence shown here is derived from an EMBL/GenBank/DDBJ whole genome shotgun (WGS) entry which is preliminary data.</text>
</comment>
<proteinExistence type="predicted"/>
<sequence length="121" mass="14436">MKDIKLKVLTFILFSCNKFCRYYFDDEPAEYGLKGGEYEDEKEAYVVLVDETITVIAGRLQLDPPGMFMFDFYDSSKTKFFSDSNHAIYYLFRSHHQKYEWVDSQLGEIIILMEMHLQERI</sequence>
<accession>A0A9J6CDL7</accession>
<evidence type="ECO:0000313" key="2">
    <source>
        <dbReference type="Proteomes" id="UP001107558"/>
    </source>
</evidence>
<name>A0A9J6CDL7_POLVA</name>